<sequence length="78" mass="8203">MGCQSLPLSGIQLPGPGKWLKKAGAWLFQAPRLLLGVILRCQVAANVLAANGGEASKFTLTAECECAEHLLMNESAAH</sequence>
<organism evidence="1 2">
    <name type="scientific">Eleginops maclovinus</name>
    <name type="common">Patagonian blennie</name>
    <name type="synonym">Eleginus maclovinus</name>
    <dbReference type="NCBI Taxonomy" id="56733"/>
    <lineage>
        <taxon>Eukaryota</taxon>
        <taxon>Metazoa</taxon>
        <taxon>Chordata</taxon>
        <taxon>Craniata</taxon>
        <taxon>Vertebrata</taxon>
        <taxon>Euteleostomi</taxon>
        <taxon>Actinopterygii</taxon>
        <taxon>Neopterygii</taxon>
        <taxon>Teleostei</taxon>
        <taxon>Neoteleostei</taxon>
        <taxon>Acanthomorphata</taxon>
        <taxon>Eupercaria</taxon>
        <taxon>Perciformes</taxon>
        <taxon>Notothenioidei</taxon>
        <taxon>Eleginopidae</taxon>
        <taxon>Eleginops</taxon>
    </lineage>
</organism>
<evidence type="ECO:0000313" key="1">
    <source>
        <dbReference type="EMBL" id="KAK5873022.1"/>
    </source>
</evidence>
<proteinExistence type="predicted"/>
<gene>
    <name evidence="1" type="ORF">PBY51_013670</name>
</gene>
<comment type="caution">
    <text evidence="1">The sequence shown here is derived from an EMBL/GenBank/DDBJ whole genome shotgun (WGS) entry which is preliminary data.</text>
</comment>
<dbReference type="Proteomes" id="UP001346869">
    <property type="component" value="Unassembled WGS sequence"/>
</dbReference>
<dbReference type="EMBL" id="JAUZQC010000004">
    <property type="protein sequence ID" value="KAK5873022.1"/>
    <property type="molecule type" value="Genomic_DNA"/>
</dbReference>
<evidence type="ECO:0000313" key="2">
    <source>
        <dbReference type="Proteomes" id="UP001346869"/>
    </source>
</evidence>
<reference evidence="1 2" key="2">
    <citation type="journal article" date="2023" name="Mol. Biol. Evol.">
        <title>Genomics of Secondarily Temperate Adaptation in the Only Non-Antarctic Icefish.</title>
        <authorList>
            <person name="Rivera-Colon A.G."/>
            <person name="Rayamajhi N."/>
            <person name="Minhas B.F."/>
            <person name="Madrigal G."/>
            <person name="Bilyk K.T."/>
            <person name="Yoon V."/>
            <person name="Hune M."/>
            <person name="Gregory S."/>
            <person name="Cheng C.H.C."/>
            <person name="Catchen J.M."/>
        </authorList>
    </citation>
    <scope>NUCLEOTIDE SEQUENCE [LARGE SCALE GENOMIC DNA]</scope>
    <source>
        <strain evidence="1">JMC-PN-2008</strain>
    </source>
</reference>
<protein>
    <submittedName>
        <fullName evidence="1">Uncharacterized protein</fullName>
    </submittedName>
</protein>
<accession>A0AAN7Y5H3</accession>
<reference evidence="1 2" key="1">
    <citation type="journal article" date="2023" name="Genes (Basel)">
        <title>Chromosome-Level Genome Assembly and Circadian Gene Repertoire of the Patagonia Blennie Eleginops maclovinus-The Closest Ancestral Proxy of Antarctic Cryonotothenioids.</title>
        <authorList>
            <person name="Cheng C.C."/>
            <person name="Rivera-Colon A.G."/>
            <person name="Minhas B.F."/>
            <person name="Wilson L."/>
            <person name="Rayamajhi N."/>
            <person name="Vargas-Chacoff L."/>
            <person name="Catchen J.M."/>
        </authorList>
    </citation>
    <scope>NUCLEOTIDE SEQUENCE [LARGE SCALE GENOMIC DNA]</scope>
    <source>
        <strain evidence="1">JMC-PN-2008</strain>
    </source>
</reference>
<keyword evidence="2" id="KW-1185">Reference proteome</keyword>
<name>A0AAN7Y5H3_ELEMC</name>
<dbReference type="AlphaFoldDB" id="A0AAN7Y5H3"/>